<dbReference type="GO" id="GO:0005829">
    <property type="term" value="C:cytosol"/>
    <property type="evidence" value="ECO:0007669"/>
    <property type="project" value="TreeGrafter"/>
</dbReference>
<dbReference type="PROSITE" id="PS01317">
    <property type="entry name" value="SSRP"/>
    <property type="match status" value="1"/>
</dbReference>
<name>A0A1M5RV03_9BACT</name>
<comment type="subcellular location">
    <subcellularLocation>
        <location evidence="3">Cytoplasm</location>
    </subcellularLocation>
    <text evidence="3">The tmRNA-SmpB complex associates with stalled 70S ribosomes.</text>
</comment>
<evidence type="ECO:0000256" key="1">
    <source>
        <dbReference type="ARBA" id="ARBA00022490"/>
    </source>
</evidence>
<dbReference type="NCBIfam" id="TIGR00086">
    <property type="entry name" value="smpB"/>
    <property type="match status" value="1"/>
</dbReference>
<dbReference type="AlphaFoldDB" id="A0A1M5RV03"/>
<dbReference type="GO" id="GO:0070929">
    <property type="term" value="P:trans-translation"/>
    <property type="evidence" value="ECO:0007669"/>
    <property type="project" value="UniProtKB-UniRule"/>
</dbReference>
<keyword evidence="1 3" id="KW-0963">Cytoplasm</keyword>
<dbReference type="InterPro" id="IPR023620">
    <property type="entry name" value="SmpB"/>
</dbReference>
<evidence type="ECO:0000313" key="5">
    <source>
        <dbReference type="Proteomes" id="UP000242592"/>
    </source>
</evidence>
<accession>A0A1M5RV03</accession>
<reference evidence="5" key="1">
    <citation type="submission" date="2016-11" db="EMBL/GenBank/DDBJ databases">
        <authorList>
            <person name="Varghese N."/>
            <person name="Submissions S."/>
        </authorList>
    </citation>
    <scope>NUCLEOTIDE SEQUENCE [LARGE SCALE GENOMIC DNA]</scope>
    <source>
        <strain evidence="5">DSM 15807</strain>
    </source>
</reference>
<dbReference type="OrthoDB" id="9805462at2"/>
<dbReference type="NCBIfam" id="NF003843">
    <property type="entry name" value="PRK05422.1"/>
    <property type="match status" value="1"/>
</dbReference>
<dbReference type="Pfam" id="PF01668">
    <property type="entry name" value="SmpB"/>
    <property type="match status" value="1"/>
</dbReference>
<dbReference type="Gene3D" id="2.40.280.10">
    <property type="match status" value="1"/>
</dbReference>
<evidence type="ECO:0000256" key="3">
    <source>
        <dbReference type="HAMAP-Rule" id="MF_00023"/>
    </source>
</evidence>
<organism evidence="4 5">
    <name type="scientific">Thermosipho atlanticus DSM 15807</name>
    <dbReference type="NCBI Taxonomy" id="1123380"/>
    <lineage>
        <taxon>Bacteria</taxon>
        <taxon>Thermotogati</taxon>
        <taxon>Thermotogota</taxon>
        <taxon>Thermotogae</taxon>
        <taxon>Thermotogales</taxon>
        <taxon>Fervidobacteriaceae</taxon>
        <taxon>Thermosipho</taxon>
    </lineage>
</organism>
<dbReference type="SUPFAM" id="SSF74982">
    <property type="entry name" value="Small protein B (SmpB)"/>
    <property type="match status" value="1"/>
</dbReference>
<dbReference type="HAMAP" id="MF_00023">
    <property type="entry name" value="SmpB"/>
    <property type="match status" value="1"/>
</dbReference>
<keyword evidence="2 3" id="KW-0694">RNA-binding</keyword>
<evidence type="ECO:0000256" key="2">
    <source>
        <dbReference type="ARBA" id="ARBA00022884"/>
    </source>
</evidence>
<dbReference type="InterPro" id="IPR000037">
    <property type="entry name" value="SsrA-bd_prot"/>
</dbReference>
<dbReference type="PANTHER" id="PTHR30308:SF2">
    <property type="entry name" value="SSRA-BINDING PROTEIN"/>
    <property type="match status" value="1"/>
</dbReference>
<dbReference type="CDD" id="cd09294">
    <property type="entry name" value="SmpB"/>
    <property type="match status" value="1"/>
</dbReference>
<dbReference type="EMBL" id="FQXN01000002">
    <property type="protein sequence ID" value="SHH30137.1"/>
    <property type="molecule type" value="Genomic_DNA"/>
</dbReference>
<protein>
    <recommendedName>
        <fullName evidence="3">SsrA-binding protein</fullName>
    </recommendedName>
    <alternativeName>
        <fullName evidence="3">Small protein B</fullName>
    </alternativeName>
</protein>
<dbReference type="InterPro" id="IPR020081">
    <property type="entry name" value="SsrA-bd_prot_CS"/>
</dbReference>
<comment type="function">
    <text evidence="3">Required for rescue of stalled ribosomes mediated by trans-translation. Binds to transfer-messenger RNA (tmRNA), required for stable association of tmRNA with ribosomes. tmRNA and SmpB together mimic tRNA shape, replacing the anticodon stem-loop with SmpB. tmRNA is encoded by the ssrA gene; the 2 termini fold to resemble tRNA(Ala) and it encodes a 'tag peptide', a short internal open reading frame. During trans-translation Ala-aminoacylated tmRNA acts like a tRNA, entering the A-site of stalled ribosomes, displacing the stalled mRNA. The ribosome then switches to translate the ORF on the tmRNA; the nascent peptide is terminated with the 'tag peptide' encoded by the tmRNA and targeted for degradation. The ribosome is freed to recommence translation, which seems to be the essential function of trans-translation.</text>
</comment>
<dbReference type="GO" id="GO:0003723">
    <property type="term" value="F:RNA binding"/>
    <property type="evidence" value="ECO:0007669"/>
    <property type="project" value="UniProtKB-UniRule"/>
</dbReference>
<gene>
    <name evidence="3" type="primary">smpB</name>
    <name evidence="4" type="ORF">SAMN02745199_0641</name>
</gene>
<sequence length="149" mass="17660">MKVIATNKKAYSDYTIIETYEAGIELRGTEVKSLRDMGANFKDSFCRIKNGEVYLLNLNIPPYRNGNIFNHDPERPRRLLLHKKEIHRLLGKVKEQGLTIIPTKLYFNERGLVKVEIAVAKGKKRYDKREDIKKREINRKIREYLKRNR</sequence>
<dbReference type="RefSeq" id="WP_073072122.1">
    <property type="nucleotide sequence ID" value="NZ_FQXN01000002.1"/>
</dbReference>
<dbReference type="GO" id="GO:0070930">
    <property type="term" value="P:trans-translation-dependent protein tagging"/>
    <property type="evidence" value="ECO:0007669"/>
    <property type="project" value="TreeGrafter"/>
</dbReference>
<dbReference type="PANTHER" id="PTHR30308">
    <property type="entry name" value="TMRNA-BINDING COMPONENT OF TRANS-TRANSLATION TAGGING COMPLEX"/>
    <property type="match status" value="1"/>
</dbReference>
<dbReference type="STRING" id="1123380.SAMN02745199_0641"/>
<evidence type="ECO:0000313" key="4">
    <source>
        <dbReference type="EMBL" id="SHH30137.1"/>
    </source>
</evidence>
<proteinExistence type="inferred from homology"/>
<dbReference type="Proteomes" id="UP000242592">
    <property type="component" value="Unassembled WGS sequence"/>
</dbReference>
<comment type="similarity">
    <text evidence="3">Belongs to the SmpB family.</text>
</comment>
<keyword evidence="5" id="KW-1185">Reference proteome</keyword>